<evidence type="ECO:0000313" key="1">
    <source>
        <dbReference type="EMBL" id="KAG2174430.1"/>
    </source>
</evidence>
<sequence length="449" mass="51960">MVFDRTADNRSHPNRQSFYSRTNYSAMTRHLSFRYFRPDEKVSLDDIVRLISYCNNLESICLCDQYLLRDSSLVTIFKHCPQLKHICLDGLYHISASVFQLSETKSVVDQIESLRIGSFYFDNPWQKLCFPSLKYLQLHMTSSGQLLRLLGHCRQTLNTLLITVHGWKTKSSDWIRLEQAFLEFPALKKLGLAVSKRNNANITRFGAQLNDIELIGPFPPETFQAISYLKKLKRLCLINCQQPTHLMEKILYNNKDSLITYVGDNVWKRTESTESPLRLSSSLRCLGFNPGGKQDWSYLDNHRNTVEQLHISMTGSIADCWLSMMKAAWPNVKVCFLCVDPLWLEDLTRLPSIFPNLEYISISNDICSDSVSQVYAIFNQFPHLRGGLYEPMLPVLESQLDPTAERLKRDFFTWESGTHSFAEKIDTILSPLVTLKRLCEDWRQKIENA</sequence>
<organism evidence="1 2">
    <name type="scientific">Mortierella isabellina</name>
    <name type="common">Filamentous fungus</name>
    <name type="synonym">Umbelopsis isabellina</name>
    <dbReference type="NCBI Taxonomy" id="91625"/>
    <lineage>
        <taxon>Eukaryota</taxon>
        <taxon>Fungi</taxon>
        <taxon>Fungi incertae sedis</taxon>
        <taxon>Mucoromycota</taxon>
        <taxon>Mucoromycotina</taxon>
        <taxon>Umbelopsidomycetes</taxon>
        <taxon>Umbelopsidales</taxon>
        <taxon>Umbelopsidaceae</taxon>
        <taxon>Umbelopsis</taxon>
    </lineage>
</organism>
<name>A0A8H7PIL7_MORIS</name>
<comment type="caution">
    <text evidence="1">The sequence shown here is derived from an EMBL/GenBank/DDBJ whole genome shotgun (WGS) entry which is preliminary data.</text>
</comment>
<dbReference type="EMBL" id="JAEPQZ010000013">
    <property type="protein sequence ID" value="KAG2174430.1"/>
    <property type="molecule type" value="Genomic_DNA"/>
</dbReference>
<keyword evidence="2" id="KW-1185">Reference proteome</keyword>
<gene>
    <name evidence="1" type="ORF">INT43_004453</name>
</gene>
<dbReference type="InterPro" id="IPR032675">
    <property type="entry name" value="LRR_dom_sf"/>
</dbReference>
<protein>
    <submittedName>
        <fullName evidence="1">Uncharacterized protein</fullName>
    </submittedName>
</protein>
<dbReference type="SUPFAM" id="SSF52047">
    <property type="entry name" value="RNI-like"/>
    <property type="match status" value="1"/>
</dbReference>
<dbReference type="AlphaFoldDB" id="A0A8H7PIL7"/>
<accession>A0A8H7PIL7</accession>
<dbReference type="Gene3D" id="3.80.10.10">
    <property type="entry name" value="Ribonuclease Inhibitor"/>
    <property type="match status" value="2"/>
</dbReference>
<dbReference type="OrthoDB" id="2326321at2759"/>
<reference evidence="1" key="1">
    <citation type="submission" date="2020-12" db="EMBL/GenBank/DDBJ databases">
        <title>Metabolic potential, ecology and presence of endohyphal bacteria is reflected in genomic diversity of Mucoromycotina.</title>
        <authorList>
            <person name="Muszewska A."/>
            <person name="Okrasinska A."/>
            <person name="Steczkiewicz K."/>
            <person name="Drgas O."/>
            <person name="Orlowska M."/>
            <person name="Perlinska-Lenart U."/>
            <person name="Aleksandrzak-Piekarczyk T."/>
            <person name="Szatraj K."/>
            <person name="Zielenkiewicz U."/>
            <person name="Pilsyk S."/>
            <person name="Malc E."/>
            <person name="Mieczkowski P."/>
            <person name="Kruszewska J.S."/>
            <person name="Biernat P."/>
            <person name="Pawlowska J."/>
        </authorList>
    </citation>
    <scope>NUCLEOTIDE SEQUENCE</scope>
    <source>
        <strain evidence="1">WA0000067209</strain>
    </source>
</reference>
<dbReference type="Proteomes" id="UP000654370">
    <property type="component" value="Unassembled WGS sequence"/>
</dbReference>
<evidence type="ECO:0000313" key="2">
    <source>
        <dbReference type="Proteomes" id="UP000654370"/>
    </source>
</evidence>
<proteinExistence type="predicted"/>